<dbReference type="PaxDb" id="4097-A0A1S4B3Y1"/>
<sequence length="449" mass="50514">MKCGKKTKVLLVPYPAQGHVTPMLKLASLLLNHGLNPIVITPNFIQINSKEDGISIISIPDGLEDGTPRDFFAIENAMENYMPYHLEKLVQEYEFDGKEEDGIVCVIVDLLASWAVKVANKFGIQVAGFWPAMLATYRLIDSIPDMLKNGIISETGCPLHSGPISISLGQPTLSSEDLPWLVGNSAARISRFKFWTKTMKRSRTLKWLLVNTFPDECHNVRNTNILKTQTDQSQDCPKILPIGPLNTHVTIKNASFWEEDLSCLDWLNKQVANSVLYISFGSWVSPIGKSKVNDLALALELLKRPFIWVLGPTWREGLPKSYLERTSKQGKIMSWAPQIDVLQHESVGCYLTHCGWNSTMEAIQSKTRLLCYPIAGDQFVNCAYIVQNWRIGNRMDGFGLKDLDEGLKRIMEDDEMSERIARLNEMTMGKVASSRAMANLTTFICNVRI</sequence>
<organism evidence="5 6">
    <name type="scientific">Nicotiana tabacum</name>
    <name type="common">Common tobacco</name>
    <dbReference type="NCBI Taxonomy" id="4097"/>
    <lineage>
        <taxon>Eukaryota</taxon>
        <taxon>Viridiplantae</taxon>
        <taxon>Streptophyta</taxon>
        <taxon>Embryophyta</taxon>
        <taxon>Tracheophyta</taxon>
        <taxon>Spermatophyta</taxon>
        <taxon>Magnoliopsida</taxon>
        <taxon>eudicotyledons</taxon>
        <taxon>Gunneridae</taxon>
        <taxon>Pentapetalae</taxon>
        <taxon>asterids</taxon>
        <taxon>lamiids</taxon>
        <taxon>Solanales</taxon>
        <taxon>Solanaceae</taxon>
        <taxon>Nicotianoideae</taxon>
        <taxon>Nicotianeae</taxon>
        <taxon>Nicotiana</taxon>
    </lineage>
</organism>
<keyword evidence="5" id="KW-1185">Reference proteome</keyword>
<dbReference type="PANTHER" id="PTHR11926">
    <property type="entry name" value="GLUCOSYL/GLUCURONOSYL TRANSFERASES"/>
    <property type="match status" value="1"/>
</dbReference>
<evidence type="ECO:0000313" key="6">
    <source>
        <dbReference type="RefSeq" id="XP_016483493.1"/>
    </source>
</evidence>
<dbReference type="SUPFAM" id="SSF53756">
    <property type="entry name" value="UDP-Glycosyltransferase/glycogen phosphorylase"/>
    <property type="match status" value="1"/>
</dbReference>
<dbReference type="Proteomes" id="UP000790787">
    <property type="component" value="Chromosome 8"/>
</dbReference>
<evidence type="ECO:0000256" key="3">
    <source>
        <dbReference type="RuleBase" id="RU003718"/>
    </source>
</evidence>
<evidence type="ECO:0000313" key="5">
    <source>
        <dbReference type="Proteomes" id="UP000790787"/>
    </source>
</evidence>
<keyword evidence="3" id="KW-0328">Glycosyltransferase</keyword>
<dbReference type="OrthoDB" id="5835829at2759"/>
<protein>
    <recommendedName>
        <fullName evidence="4">Glycosyltransferase</fullName>
        <ecNumber evidence="4">2.4.1.-</ecNumber>
    </recommendedName>
</protein>
<dbReference type="PROSITE" id="PS00375">
    <property type="entry name" value="UDPGT"/>
    <property type="match status" value="1"/>
</dbReference>
<evidence type="ECO:0000256" key="2">
    <source>
        <dbReference type="ARBA" id="ARBA00022679"/>
    </source>
</evidence>
<dbReference type="SMR" id="A0A1S4B3Y1"/>
<comment type="similarity">
    <text evidence="1 3">Belongs to the UDP-glycosyltransferase family.</text>
</comment>
<dbReference type="FunFam" id="3.40.50.2000:FF:000056">
    <property type="entry name" value="Glycosyltransferase"/>
    <property type="match status" value="1"/>
</dbReference>
<accession>A0A1S4B3Y1</accession>
<dbReference type="Pfam" id="PF00201">
    <property type="entry name" value="UDPGT"/>
    <property type="match status" value="1"/>
</dbReference>
<dbReference type="InterPro" id="IPR035595">
    <property type="entry name" value="UDP_glycos_trans_CS"/>
</dbReference>
<dbReference type="RefSeq" id="XP_016483493.1">
    <property type="nucleotide sequence ID" value="XM_016628007.2"/>
</dbReference>
<dbReference type="GeneID" id="107804164"/>
<reference evidence="6" key="2">
    <citation type="submission" date="2025-08" db="UniProtKB">
        <authorList>
            <consortium name="RefSeq"/>
        </authorList>
    </citation>
    <scope>IDENTIFICATION</scope>
    <source>
        <tissue evidence="6">Leaf</tissue>
    </source>
</reference>
<dbReference type="PANTHER" id="PTHR11926:SF1402">
    <property type="entry name" value="GLYCOSYLTRANSFERASE"/>
    <property type="match status" value="1"/>
</dbReference>
<dbReference type="Gene3D" id="3.40.50.2000">
    <property type="entry name" value="Glycogen Phosphorylase B"/>
    <property type="match status" value="2"/>
</dbReference>
<proteinExistence type="inferred from homology"/>
<reference evidence="5" key="1">
    <citation type="journal article" date="2014" name="Nat. Commun.">
        <title>The tobacco genome sequence and its comparison with those of tomato and potato.</title>
        <authorList>
            <person name="Sierro N."/>
            <person name="Battey J.N."/>
            <person name="Ouadi S."/>
            <person name="Bakaher N."/>
            <person name="Bovet L."/>
            <person name="Willig A."/>
            <person name="Goepfert S."/>
            <person name="Peitsch M.C."/>
            <person name="Ivanov N.V."/>
        </authorList>
    </citation>
    <scope>NUCLEOTIDE SEQUENCE [LARGE SCALE GENOMIC DNA]</scope>
</reference>
<dbReference type="OMA" id="FAMENNM"/>
<dbReference type="CDD" id="cd03784">
    <property type="entry name" value="GT1_Gtf-like"/>
    <property type="match status" value="1"/>
</dbReference>
<dbReference type="KEGG" id="nta:107804164"/>
<evidence type="ECO:0000256" key="1">
    <source>
        <dbReference type="ARBA" id="ARBA00009995"/>
    </source>
</evidence>
<keyword evidence="2 3" id="KW-0808">Transferase</keyword>
<dbReference type="RefSeq" id="XP_016483493.1">
    <property type="nucleotide sequence ID" value="XM_016628007.1"/>
</dbReference>
<dbReference type="GO" id="GO:0035251">
    <property type="term" value="F:UDP-glucosyltransferase activity"/>
    <property type="evidence" value="ECO:0000318"/>
    <property type="project" value="GO_Central"/>
</dbReference>
<evidence type="ECO:0000256" key="4">
    <source>
        <dbReference type="RuleBase" id="RU362057"/>
    </source>
</evidence>
<dbReference type="EC" id="2.4.1.-" evidence="4"/>
<name>A0A1S4B3Y1_TOBAC</name>
<dbReference type="AlphaFoldDB" id="A0A1S4B3Y1"/>
<dbReference type="InterPro" id="IPR002213">
    <property type="entry name" value="UDP_glucos_trans"/>
</dbReference>
<gene>
    <name evidence="6" type="primary">LOC107804164</name>
</gene>